<dbReference type="EMBL" id="DS999641">
    <property type="protein sequence ID" value="EFE65295.2"/>
    <property type="molecule type" value="Genomic_DNA"/>
</dbReference>
<protein>
    <submittedName>
        <fullName evidence="1">Predicted protein</fullName>
    </submittedName>
</protein>
<reference evidence="2" key="1">
    <citation type="submission" date="2008-12" db="EMBL/GenBank/DDBJ databases">
        <title>Annotation of Streptomyces ghanaensis ATCC 14672.</title>
        <authorList>
            <consortium name="The Broad Institute Genome Sequencing Platform"/>
            <consortium name="Broad Institute Microbial Sequencing Center"/>
            <person name="Fischbach M."/>
            <person name="Ward D."/>
            <person name="Young S."/>
            <person name="Kodira C.D."/>
            <person name="Zeng Q."/>
            <person name="Koehrsen M."/>
            <person name="Godfrey P."/>
            <person name="Alvarado L."/>
            <person name="Berlin A.M."/>
            <person name="Borenstein D."/>
            <person name="Chen Z."/>
            <person name="Engels R."/>
            <person name="Freedman E."/>
            <person name="Gellesch M."/>
            <person name="Goldberg J."/>
            <person name="Griggs A."/>
            <person name="Gujja S."/>
            <person name="Heiman D.I."/>
            <person name="Hepburn T.A."/>
            <person name="Howarth C."/>
            <person name="Jen D."/>
            <person name="Larson L."/>
            <person name="Lewis B."/>
            <person name="Mehta T."/>
            <person name="Park D."/>
            <person name="Pearson M."/>
            <person name="Roberts A."/>
            <person name="Saif S."/>
            <person name="Shea T.D."/>
            <person name="Shenoy N."/>
            <person name="Sisk P."/>
            <person name="Stolte C."/>
            <person name="Sykes S.N."/>
            <person name="Walk T."/>
            <person name="White J."/>
            <person name="Yandava C."/>
            <person name="Straight P."/>
            <person name="Clardy J."/>
            <person name="Hung D."/>
            <person name="Kolter R."/>
            <person name="Mekalanos J."/>
            <person name="Walker S."/>
            <person name="Walsh C.T."/>
            <person name="Wieland B.L.C."/>
            <person name="Ilzarbe M."/>
            <person name="Galagan J."/>
            <person name="Nusbaum C."/>
            <person name="Birren B."/>
        </authorList>
    </citation>
    <scope>NUCLEOTIDE SEQUENCE [LARGE SCALE GENOMIC DNA]</scope>
    <source>
        <strain evidence="2">ATCC 14672 / DSM 40746 / JCM 4963 / KCTC 9882 / NRRL B-12104 / FH 1290</strain>
    </source>
</reference>
<evidence type="ECO:0000313" key="1">
    <source>
        <dbReference type="EMBL" id="EFE65295.2"/>
    </source>
</evidence>
<evidence type="ECO:0000313" key="2">
    <source>
        <dbReference type="Proteomes" id="UP000003824"/>
    </source>
</evidence>
<organism evidence="1 2">
    <name type="scientific">Streptomyces viridosporus (strain ATCC 14672 / DSM 40746 / JCM 4963 / KCTC 9882 / NRRL B-12104 / FH 1290)</name>
    <name type="common">Streptomyces ghanaensis</name>
    <dbReference type="NCBI Taxonomy" id="566461"/>
    <lineage>
        <taxon>Bacteria</taxon>
        <taxon>Bacillati</taxon>
        <taxon>Actinomycetota</taxon>
        <taxon>Actinomycetes</taxon>
        <taxon>Kitasatosporales</taxon>
        <taxon>Streptomycetaceae</taxon>
        <taxon>Streptomyces</taxon>
    </lineage>
</organism>
<dbReference type="AlphaFoldDB" id="D5ZYL9"/>
<sequence length="70" mass="7390">MARALTGIRPKRHGERMSDAALWAAPADPHRRAVVALLLERPRPVGEKECYAAHVTAGVPSGAPVPGLDA</sequence>
<proteinExistence type="predicted"/>
<dbReference type="Proteomes" id="UP000003824">
    <property type="component" value="Unassembled WGS sequence"/>
</dbReference>
<gene>
    <name evidence="1" type="ORF">SSFG_00549</name>
</gene>
<name>D5ZYL9_STRV1</name>
<accession>D5ZYL9</accession>